<dbReference type="HAMAP" id="MF_02201">
    <property type="entry name" value="NapF"/>
    <property type="match status" value="1"/>
</dbReference>
<dbReference type="Gene3D" id="3.30.70.20">
    <property type="match status" value="2"/>
</dbReference>
<dbReference type="RefSeq" id="WP_284377936.1">
    <property type="nucleotide sequence ID" value="NZ_BSNM01000002.1"/>
</dbReference>
<feature type="binding site" evidence="6">
    <location>
        <position position="71"/>
    </location>
    <ligand>
        <name>[4Fe-4S] cluster</name>
        <dbReference type="ChEBI" id="CHEBI:49883"/>
        <label>2</label>
    </ligand>
</feature>
<gene>
    <name evidence="6 8" type="primary">napF</name>
    <name evidence="8" type="ORF">GCM10007876_03010</name>
</gene>
<evidence type="ECO:0000256" key="6">
    <source>
        <dbReference type="HAMAP-Rule" id="MF_02201"/>
    </source>
</evidence>
<dbReference type="SUPFAM" id="SSF54862">
    <property type="entry name" value="4Fe-4S ferredoxins"/>
    <property type="match status" value="1"/>
</dbReference>
<evidence type="ECO:0000313" key="8">
    <source>
        <dbReference type="EMBL" id="GLQ29823.1"/>
    </source>
</evidence>
<comment type="similarity">
    <text evidence="6">Belongs to the NapF family.</text>
</comment>
<evidence type="ECO:0000256" key="2">
    <source>
        <dbReference type="ARBA" id="ARBA00022723"/>
    </source>
</evidence>
<dbReference type="PROSITE" id="PS51379">
    <property type="entry name" value="4FE4S_FER_2"/>
    <property type="match status" value="3"/>
</dbReference>
<evidence type="ECO:0000256" key="1">
    <source>
        <dbReference type="ARBA" id="ARBA00022485"/>
    </source>
</evidence>
<feature type="binding site" evidence="6">
    <location>
        <position position="45"/>
    </location>
    <ligand>
        <name>[4Fe-4S] cluster</name>
        <dbReference type="ChEBI" id="CHEBI:49883"/>
        <label>1</label>
    </ligand>
</feature>
<feature type="binding site" evidence="6">
    <location>
        <position position="158"/>
    </location>
    <ligand>
        <name>[4Fe-4S] cluster</name>
        <dbReference type="ChEBI" id="CHEBI:49883"/>
        <label>3</label>
    </ligand>
</feature>
<dbReference type="Pfam" id="PF13187">
    <property type="entry name" value="Fer4_9"/>
    <property type="match status" value="1"/>
</dbReference>
<comment type="cofactor">
    <cofactor evidence="6">
        <name>[4Fe-4S] cluster</name>
        <dbReference type="ChEBI" id="CHEBI:49883"/>
    </cofactor>
</comment>
<feature type="binding site" evidence="6">
    <location>
        <position position="49"/>
    </location>
    <ligand>
        <name>[4Fe-4S] cluster</name>
        <dbReference type="ChEBI" id="CHEBI:49883"/>
        <label>1</label>
    </ligand>
</feature>
<comment type="caution">
    <text evidence="8">The sequence shown here is derived from an EMBL/GenBank/DDBJ whole genome shotgun (WGS) entry which is preliminary data.</text>
</comment>
<dbReference type="InterPro" id="IPR004496">
    <property type="entry name" value="NapF"/>
</dbReference>
<name>A0AA37S880_9GAMM</name>
<dbReference type="PROSITE" id="PS00198">
    <property type="entry name" value="4FE4S_FER_1"/>
    <property type="match status" value="1"/>
</dbReference>
<feature type="binding site" evidence="6">
    <location>
        <position position="155"/>
    </location>
    <ligand>
        <name>[4Fe-4S] cluster</name>
        <dbReference type="ChEBI" id="CHEBI:49883"/>
        <label>3</label>
    </ligand>
</feature>
<organism evidence="8 9">
    <name type="scientific">Litoribrevibacter albus</name>
    <dbReference type="NCBI Taxonomy" id="1473156"/>
    <lineage>
        <taxon>Bacteria</taxon>
        <taxon>Pseudomonadati</taxon>
        <taxon>Pseudomonadota</taxon>
        <taxon>Gammaproteobacteria</taxon>
        <taxon>Oceanospirillales</taxon>
        <taxon>Oceanospirillaceae</taxon>
        <taxon>Litoribrevibacter</taxon>
    </lineage>
</organism>
<proteinExistence type="inferred from homology"/>
<feature type="domain" description="4Fe-4S ferredoxin-type" evidence="7">
    <location>
        <begin position="30"/>
        <end position="59"/>
    </location>
</feature>
<keyword evidence="5 6" id="KW-0411">Iron-sulfur</keyword>
<dbReference type="Proteomes" id="UP001161389">
    <property type="component" value="Unassembled WGS sequence"/>
</dbReference>
<feature type="binding site" evidence="6">
    <location>
        <position position="39"/>
    </location>
    <ligand>
        <name>[4Fe-4S] cluster</name>
        <dbReference type="ChEBI" id="CHEBI:49883"/>
        <label>1</label>
    </ligand>
</feature>
<reference evidence="8" key="1">
    <citation type="journal article" date="2014" name="Int. J. Syst. Evol. Microbiol.">
        <title>Complete genome sequence of Corynebacterium casei LMG S-19264T (=DSM 44701T), isolated from a smear-ripened cheese.</title>
        <authorList>
            <consortium name="US DOE Joint Genome Institute (JGI-PGF)"/>
            <person name="Walter F."/>
            <person name="Albersmeier A."/>
            <person name="Kalinowski J."/>
            <person name="Ruckert C."/>
        </authorList>
    </citation>
    <scope>NUCLEOTIDE SEQUENCE</scope>
    <source>
        <strain evidence="8">NBRC 110071</strain>
    </source>
</reference>
<feature type="domain" description="4Fe-4S ferredoxin-type" evidence="7">
    <location>
        <begin position="146"/>
        <end position="175"/>
    </location>
</feature>
<reference evidence="8" key="2">
    <citation type="submission" date="2023-01" db="EMBL/GenBank/DDBJ databases">
        <title>Draft genome sequence of Litoribrevibacter albus strain NBRC 110071.</title>
        <authorList>
            <person name="Sun Q."/>
            <person name="Mori K."/>
        </authorList>
    </citation>
    <scope>NUCLEOTIDE SEQUENCE</scope>
    <source>
        <strain evidence="8">NBRC 110071</strain>
    </source>
</reference>
<dbReference type="EMBL" id="BSNM01000002">
    <property type="protein sequence ID" value="GLQ29823.1"/>
    <property type="molecule type" value="Genomic_DNA"/>
</dbReference>
<keyword evidence="1 6" id="KW-0004">4Fe-4S</keyword>
<dbReference type="PANTHER" id="PTHR43122">
    <property type="entry name" value="FERREDOXIN SUBUNIT OF PYRUVATE:FLAVODOXIN OXIDOREDUCTASE-RELATED"/>
    <property type="match status" value="1"/>
</dbReference>
<feature type="binding site" evidence="6">
    <location>
        <position position="165"/>
    </location>
    <ligand>
        <name>[4Fe-4S] cluster</name>
        <dbReference type="ChEBI" id="CHEBI:49883"/>
        <label>3</label>
    </ligand>
</feature>
<evidence type="ECO:0000256" key="5">
    <source>
        <dbReference type="ARBA" id="ARBA00023014"/>
    </source>
</evidence>
<feature type="binding site" evidence="6">
    <location>
        <position position="42"/>
    </location>
    <ligand>
        <name>[4Fe-4S] cluster</name>
        <dbReference type="ChEBI" id="CHEBI:49883"/>
        <label>1</label>
    </ligand>
</feature>
<dbReference type="NCBIfam" id="TIGR00402">
    <property type="entry name" value="napF"/>
    <property type="match status" value="1"/>
</dbReference>
<dbReference type="PANTHER" id="PTHR43122:SF1">
    <property type="entry name" value="IRON-SULFUR-BINDING PROTEIN"/>
    <property type="match status" value="1"/>
</dbReference>
<sequence length="194" mass="21215">MDLSRRALFRGRFSSNSIAIVQKVRMPWMVSSEVFTDHCSRCAKCIDVCPEQIIEKGDGGYPTVNFKHGECTFCAECVDVCSEPVFRNKEEKPWDLVANITEAFSSSSSVSLDGVCMAHQGVVCQSCKDVCDVRAIRMSYQSSTVPVPVIDDDVCTGCGACLSVCPTQAIQMSSIEKKNLMNNCAADQQTGVKE</sequence>
<evidence type="ECO:0000256" key="4">
    <source>
        <dbReference type="ARBA" id="ARBA00023004"/>
    </source>
</evidence>
<dbReference type="GO" id="GO:0005737">
    <property type="term" value="C:cytoplasm"/>
    <property type="evidence" value="ECO:0007669"/>
    <property type="project" value="UniProtKB-SubCell"/>
</dbReference>
<keyword evidence="3 6" id="KW-0677">Repeat</keyword>
<dbReference type="InterPro" id="IPR017900">
    <property type="entry name" value="4Fe4S_Fe_S_CS"/>
</dbReference>
<keyword evidence="6" id="KW-0963">Cytoplasm</keyword>
<keyword evidence="4 6" id="KW-0408">Iron</keyword>
<feature type="binding site" evidence="6">
    <location>
        <position position="77"/>
    </location>
    <ligand>
        <name>[4Fe-4S] cluster</name>
        <dbReference type="ChEBI" id="CHEBI:49883"/>
        <label>2</label>
    </ligand>
</feature>
<dbReference type="InterPro" id="IPR017896">
    <property type="entry name" value="4Fe4S_Fe-S-bd"/>
</dbReference>
<feature type="domain" description="4Fe-4S ferredoxin-type" evidence="7">
    <location>
        <begin position="60"/>
        <end position="91"/>
    </location>
</feature>
<feature type="binding site" evidence="6">
    <location>
        <position position="74"/>
    </location>
    <ligand>
        <name>[4Fe-4S] cluster</name>
        <dbReference type="ChEBI" id="CHEBI:49883"/>
        <label>2</label>
    </ligand>
</feature>
<evidence type="ECO:0000259" key="7">
    <source>
        <dbReference type="PROSITE" id="PS51379"/>
    </source>
</evidence>
<keyword evidence="9" id="KW-1185">Reference proteome</keyword>
<comment type="subcellular location">
    <subcellularLocation>
        <location evidence="6">Cytoplasm</location>
    </subcellularLocation>
</comment>
<keyword evidence="2 6" id="KW-0479">Metal-binding</keyword>
<feature type="binding site" evidence="6">
    <location>
        <position position="81"/>
    </location>
    <ligand>
        <name>[4Fe-4S] cluster</name>
        <dbReference type="ChEBI" id="CHEBI:49883"/>
        <label>2</label>
    </ligand>
</feature>
<comment type="function">
    <text evidence="6">Could be involved in the maturation of NapA, the catalytic subunit of the periplasmic nitrate reductase, before its export into the periplasm.</text>
</comment>
<comment type="subunit">
    <text evidence="6">Interacts with the cytoplasmic NapA precursor.</text>
</comment>
<dbReference type="CDD" id="cd10564">
    <property type="entry name" value="NapF_like"/>
    <property type="match status" value="1"/>
</dbReference>
<evidence type="ECO:0000256" key="3">
    <source>
        <dbReference type="ARBA" id="ARBA00022737"/>
    </source>
</evidence>
<dbReference type="AlphaFoldDB" id="A0AA37S880"/>
<dbReference type="GO" id="GO:0051539">
    <property type="term" value="F:4 iron, 4 sulfur cluster binding"/>
    <property type="evidence" value="ECO:0007669"/>
    <property type="project" value="UniProtKB-UniRule"/>
</dbReference>
<dbReference type="GO" id="GO:0046872">
    <property type="term" value="F:metal ion binding"/>
    <property type="evidence" value="ECO:0007669"/>
    <property type="project" value="UniProtKB-KW"/>
</dbReference>
<protein>
    <recommendedName>
        <fullName evidence="6">Ferredoxin-type protein NapF</fullName>
    </recommendedName>
</protein>
<feature type="binding site" evidence="6">
    <location>
        <position position="161"/>
    </location>
    <ligand>
        <name>[4Fe-4S] cluster</name>
        <dbReference type="ChEBI" id="CHEBI:49883"/>
        <label>3</label>
    </ligand>
</feature>
<dbReference type="Pfam" id="PF12838">
    <property type="entry name" value="Fer4_7"/>
    <property type="match status" value="1"/>
</dbReference>
<evidence type="ECO:0000313" key="9">
    <source>
        <dbReference type="Proteomes" id="UP001161389"/>
    </source>
</evidence>
<accession>A0AA37S880</accession>